<dbReference type="InterPro" id="IPR026579">
    <property type="entry name" value="FtsQ"/>
</dbReference>
<dbReference type="HAMAP" id="MF_00911">
    <property type="entry name" value="FtsQ_subfam"/>
    <property type="match status" value="1"/>
</dbReference>
<dbReference type="PROSITE" id="PS51779">
    <property type="entry name" value="POTRA"/>
    <property type="match status" value="1"/>
</dbReference>
<dbReference type="GO" id="GO:0090529">
    <property type="term" value="P:cell septum assembly"/>
    <property type="evidence" value="ECO:0007669"/>
    <property type="project" value="InterPro"/>
</dbReference>
<dbReference type="GO" id="GO:0043093">
    <property type="term" value="P:FtsZ-dependent cytokinesis"/>
    <property type="evidence" value="ECO:0007669"/>
    <property type="project" value="UniProtKB-UniRule"/>
</dbReference>
<keyword evidence="5 9" id="KW-0812">Transmembrane</keyword>
<dbReference type="GO" id="GO:0005886">
    <property type="term" value="C:plasma membrane"/>
    <property type="evidence" value="ECO:0007669"/>
    <property type="project" value="UniProtKB-SubCell"/>
</dbReference>
<reference evidence="12" key="1">
    <citation type="submission" date="2017-08" db="EMBL/GenBank/DDBJ databases">
        <authorList>
            <person name="Varghese N."/>
            <person name="Submissions S."/>
        </authorList>
    </citation>
    <scope>NUCLEOTIDE SEQUENCE [LARGE SCALE GENOMIC DNA]</scope>
    <source>
        <strain evidence="12">JA234</strain>
    </source>
</reference>
<evidence type="ECO:0000256" key="2">
    <source>
        <dbReference type="ARBA" id="ARBA00022475"/>
    </source>
</evidence>
<dbReference type="OrthoDB" id="9783091at2"/>
<dbReference type="AlphaFoldDB" id="A0A285CP80"/>
<protein>
    <recommendedName>
        <fullName evidence="9">Cell division protein FtsQ</fullName>
    </recommendedName>
</protein>
<proteinExistence type="inferred from homology"/>
<dbReference type="EMBL" id="OAOQ01000003">
    <property type="protein sequence ID" value="SNX69357.1"/>
    <property type="molecule type" value="Genomic_DNA"/>
</dbReference>
<dbReference type="InterPro" id="IPR005548">
    <property type="entry name" value="Cell_div_FtsQ/DivIB_C"/>
</dbReference>
<accession>A0A285CP80</accession>
<dbReference type="Proteomes" id="UP000219467">
    <property type="component" value="Unassembled WGS sequence"/>
</dbReference>
<dbReference type="RefSeq" id="WP_097029793.1">
    <property type="nucleotide sequence ID" value="NZ_OAOQ01000003.1"/>
</dbReference>
<comment type="subcellular location">
    <subcellularLocation>
        <location evidence="9">Cell inner membrane</location>
        <topology evidence="9">Single-pass type II membrane protein</topology>
    </subcellularLocation>
    <subcellularLocation>
        <location evidence="1">Membrane</location>
    </subcellularLocation>
    <text evidence="9">Localizes to the division septum.</text>
</comment>
<dbReference type="PANTHER" id="PTHR35851">
    <property type="entry name" value="CELL DIVISION PROTEIN FTSQ"/>
    <property type="match status" value="1"/>
</dbReference>
<dbReference type="GO" id="GO:0032153">
    <property type="term" value="C:cell division site"/>
    <property type="evidence" value="ECO:0007669"/>
    <property type="project" value="UniProtKB-UniRule"/>
</dbReference>
<evidence type="ECO:0000256" key="1">
    <source>
        <dbReference type="ARBA" id="ARBA00004370"/>
    </source>
</evidence>
<keyword evidence="6 9" id="KW-1133">Transmembrane helix</keyword>
<evidence type="ECO:0000259" key="10">
    <source>
        <dbReference type="PROSITE" id="PS51779"/>
    </source>
</evidence>
<comment type="similarity">
    <text evidence="9">Belongs to the FtsQ/DivIB family. FtsQ subfamily.</text>
</comment>
<dbReference type="Pfam" id="PF08478">
    <property type="entry name" value="POTRA_1"/>
    <property type="match status" value="1"/>
</dbReference>
<dbReference type="PANTHER" id="PTHR35851:SF1">
    <property type="entry name" value="CELL DIVISION PROTEIN FTSQ"/>
    <property type="match status" value="1"/>
</dbReference>
<evidence type="ECO:0000256" key="4">
    <source>
        <dbReference type="ARBA" id="ARBA00022618"/>
    </source>
</evidence>
<keyword evidence="3 9" id="KW-0997">Cell inner membrane</keyword>
<evidence type="ECO:0000256" key="3">
    <source>
        <dbReference type="ARBA" id="ARBA00022519"/>
    </source>
</evidence>
<dbReference type="Pfam" id="PF03799">
    <property type="entry name" value="FtsQ_DivIB_C"/>
    <property type="match status" value="1"/>
</dbReference>
<feature type="domain" description="POTRA" evidence="10">
    <location>
        <begin position="78"/>
        <end position="146"/>
    </location>
</feature>
<comment type="function">
    <text evidence="9">Essential cell division protein.</text>
</comment>
<keyword evidence="2 9" id="KW-1003">Cell membrane</keyword>
<evidence type="ECO:0000256" key="7">
    <source>
        <dbReference type="ARBA" id="ARBA00023136"/>
    </source>
</evidence>
<dbReference type="InterPro" id="IPR013685">
    <property type="entry name" value="POTRA_FtsQ_type"/>
</dbReference>
<evidence type="ECO:0000313" key="12">
    <source>
        <dbReference type="Proteomes" id="UP000219467"/>
    </source>
</evidence>
<evidence type="ECO:0000256" key="5">
    <source>
        <dbReference type="ARBA" id="ARBA00022692"/>
    </source>
</evidence>
<keyword evidence="8 9" id="KW-0131">Cell cycle</keyword>
<feature type="transmembrane region" description="Helical" evidence="9">
    <location>
        <begin position="33"/>
        <end position="53"/>
    </location>
</feature>
<organism evidence="11 12">
    <name type="scientific">Cereibacter ovatus</name>
    <dbReference type="NCBI Taxonomy" id="439529"/>
    <lineage>
        <taxon>Bacteria</taxon>
        <taxon>Pseudomonadati</taxon>
        <taxon>Pseudomonadota</taxon>
        <taxon>Alphaproteobacteria</taxon>
        <taxon>Rhodobacterales</taxon>
        <taxon>Paracoccaceae</taxon>
        <taxon>Cereibacter</taxon>
    </lineage>
</organism>
<evidence type="ECO:0000256" key="9">
    <source>
        <dbReference type="HAMAP-Rule" id="MF_00911"/>
    </source>
</evidence>
<keyword evidence="4 9" id="KW-0132">Cell division</keyword>
<evidence type="ECO:0000313" key="11">
    <source>
        <dbReference type="EMBL" id="SNX69357.1"/>
    </source>
</evidence>
<evidence type="ECO:0000256" key="6">
    <source>
        <dbReference type="ARBA" id="ARBA00022989"/>
    </source>
</evidence>
<dbReference type="InterPro" id="IPR034746">
    <property type="entry name" value="POTRA"/>
</dbReference>
<gene>
    <name evidence="9" type="primary">ftsQ</name>
    <name evidence="11" type="ORF">SAMN05878503_103347</name>
</gene>
<evidence type="ECO:0000256" key="8">
    <source>
        <dbReference type="ARBA" id="ARBA00023306"/>
    </source>
</evidence>
<name>A0A285CP80_9RHOB</name>
<keyword evidence="12" id="KW-1185">Reference proteome</keyword>
<sequence>MQPLGARPVRRDPAPSRWAYRAQRLWLTPAFRAALRVGAPSLLAVTIIAAVLASADRRAAITGVFAGIVDSFQQRPEFMVTALSVDGASVELSERIRATLGLKLPVSSFDIDLAAARARIETIDAVAAAEIRVRSGGVLEVRVTEREPALIWRRGTGLVLLDETGRRVDNLAFRNERSDLPVIAGDGAELAVPEALEILAAAKPILPRIRGLVRMGERRWDVVLDRGQRILLPVTEPVVALERMIALDEAQDLLDRDVIAVDLRLRDRPVLRLAPYALAEIRRARGLDTSGSDL</sequence>
<keyword evidence="7 9" id="KW-0472">Membrane</keyword>